<evidence type="ECO:0000259" key="1">
    <source>
        <dbReference type="Pfam" id="PF17844"/>
    </source>
</evidence>
<dbReference type="InterPro" id="IPR041629">
    <property type="entry name" value="SCP_3"/>
</dbReference>
<dbReference type="EMBL" id="JBHTBH010000001">
    <property type="protein sequence ID" value="MFC7326372.1"/>
    <property type="molecule type" value="Genomic_DNA"/>
</dbReference>
<name>A0ABW2KBH5_9ACTN</name>
<gene>
    <name evidence="2" type="ORF">ACFQRF_01345</name>
</gene>
<protein>
    <submittedName>
        <fullName evidence="2">Sterol carrier family protein</fullName>
    </submittedName>
</protein>
<evidence type="ECO:0000313" key="3">
    <source>
        <dbReference type="Proteomes" id="UP001596540"/>
    </source>
</evidence>
<sequence length="165" mass="17175">MPPKPTAAQRRHAALRTVLDDQLAALGEPAYNGPDRPVQVLTACAGAVLEAARRGLSPERAAVRAAVRGTLDELARRAPGHSLEVRVPPFGAVQCLEGPRHTRGTPPGVVETDPLTWLALALGDRTWEDAVAGRSVAASGVRADLAPLLPLWRGAGPGQGEVSPA</sequence>
<dbReference type="Proteomes" id="UP001596540">
    <property type="component" value="Unassembled WGS sequence"/>
</dbReference>
<keyword evidence="3" id="KW-1185">Reference proteome</keyword>
<comment type="caution">
    <text evidence="2">The sequence shown here is derived from an EMBL/GenBank/DDBJ whole genome shotgun (WGS) entry which is preliminary data.</text>
</comment>
<dbReference type="RefSeq" id="WP_379868137.1">
    <property type="nucleotide sequence ID" value="NZ_JBHTBH010000001.1"/>
</dbReference>
<accession>A0ABW2KBH5</accession>
<organism evidence="2 3">
    <name type="scientific">Marinactinospora rubrisoli</name>
    <dbReference type="NCBI Taxonomy" id="2715399"/>
    <lineage>
        <taxon>Bacteria</taxon>
        <taxon>Bacillati</taxon>
        <taxon>Actinomycetota</taxon>
        <taxon>Actinomycetes</taxon>
        <taxon>Streptosporangiales</taxon>
        <taxon>Nocardiopsidaceae</taxon>
        <taxon>Marinactinospora</taxon>
    </lineage>
</organism>
<dbReference type="Gene3D" id="3.30.1050.40">
    <property type="match status" value="1"/>
</dbReference>
<evidence type="ECO:0000313" key="2">
    <source>
        <dbReference type="EMBL" id="MFC7326372.1"/>
    </source>
</evidence>
<feature type="domain" description="Bacterial SCP orthologue" evidence="1">
    <location>
        <begin position="59"/>
        <end position="151"/>
    </location>
</feature>
<dbReference type="Pfam" id="PF17844">
    <property type="entry name" value="SCP_3"/>
    <property type="match status" value="1"/>
</dbReference>
<proteinExistence type="predicted"/>
<reference evidence="3" key="1">
    <citation type="journal article" date="2019" name="Int. J. Syst. Evol. Microbiol.">
        <title>The Global Catalogue of Microorganisms (GCM) 10K type strain sequencing project: providing services to taxonomists for standard genome sequencing and annotation.</title>
        <authorList>
            <consortium name="The Broad Institute Genomics Platform"/>
            <consortium name="The Broad Institute Genome Sequencing Center for Infectious Disease"/>
            <person name="Wu L."/>
            <person name="Ma J."/>
        </authorList>
    </citation>
    <scope>NUCLEOTIDE SEQUENCE [LARGE SCALE GENOMIC DNA]</scope>
    <source>
        <strain evidence="3">CGMCC 4.7382</strain>
    </source>
</reference>